<reference evidence="11 12" key="1">
    <citation type="journal article" date="2011" name="Proc. Natl. Acad. Sci. U.S.A.">
        <title>Evolutionary erosion of yeast sex chromosomes by mating-type switching accidents.</title>
        <authorList>
            <person name="Gordon J.L."/>
            <person name="Armisen D."/>
            <person name="Proux-Wera E."/>
            <person name="Oheigeartaigh S.S."/>
            <person name="Byrne K.P."/>
            <person name="Wolfe K.H."/>
        </authorList>
    </citation>
    <scope>NUCLEOTIDE SEQUENCE [LARGE SCALE GENOMIC DNA]</scope>
    <source>
        <strain evidence="12">ATCC 76901 / BCRC 22586 / CBS 4309 / NBRC 1992 / NRRL Y-12630</strain>
    </source>
</reference>
<keyword evidence="4" id="KW-0132">Cell division</keyword>
<keyword evidence="6 9" id="KW-0175">Coiled coil</keyword>
<comment type="similarity">
    <text evidence="2">Belongs to the NUF2 family.</text>
</comment>
<dbReference type="Pfam" id="PF03800">
    <property type="entry name" value="Nuf2"/>
    <property type="match status" value="1"/>
</dbReference>
<evidence type="ECO:0000256" key="2">
    <source>
        <dbReference type="ARBA" id="ARBA00005498"/>
    </source>
</evidence>
<keyword evidence="5" id="KW-0498">Mitosis</keyword>
<dbReference type="AlphaFoldDB" id="G0VCX7"/>
<keyword evidence="3" id="KW-0158">Chromosome</keyword>
<dbReference type="Gene3D" id="1.10.418.60">
    <property type="entry name" value="Ncd80 complex, Nuf2 subunit"/>
    <property type="match status" value="1"/>
</dbReference>
<sequence length="457" mass="53324">MSHDIFPILDLSELVICLQSCDFSIASEDQIARPISDYVITLYKQIIENFMGISVDSVLRGQTDSTNISRDGEGEEIEDENFNYMSQILILTKICYKFFQNIGVSDFTIMDLNKPEQQRTVRLLSAVINYARFREERMFDCNRFISQMESLLGQLRSKFDDYNLLTQQTRGYEEEINALGISVNDDGTLELNTLEENNKSLENQLKKLTQVQETLSINYSSYKSEKQKILKELESLGFELVELDSQKEKLEKYSKISLNDLTKSIVELSKLLKEKQESLATLKRRYANFQESTETFERVANELYDILRIISNDLQSSQRSEFTLREMQSQLNSNKDQVENVLLANVLMKTQVLQQQIQIQKDDLKDLADTHEQQSVKNKKRLDELHTTYAEEVRPKIDETETHIQNDLIEGEIKALEDDIRTTQLRFEEESDTIELEYSLLVGHINKYMMMMLEKMK</sequence>
<evidence type="ECO:0000256" key="8">
    <source>
        <dbReference type="ARBA" id="ARBA00023328"/>
    </source>
</evidence>
<dbReference type="InterPro" id="IPR005549">
    <property type="entry name" value="Kinetochore_Nuf2_N"/>
</dbReference>
<evidence type="ECO:0000256" key="4">
    <source>
        <dbReference type="ARBA" id="ARBA00022618"/>
    </source>
</evidence>
<dbReference type="GO" id="GO:0005816">
    <property type="term" value="C:spindle pole body"/>
    <property type="evidence" value="ECO:0007669"/>
    <property type="project" value="EnsemblFungi"/>
</dbReference>
<dbReference type="KEGG" id="ncs:NCAS_0C03480"/>
<dbReference type="EMBL" id="HE576754">
    <property type="protein sequence ID" value="CCC69338.1"/>
    <property type="molecule type" value="Genomic_DNA"/>
</dbReference>
<keyword evidence="8" id="KW-0137">Centromere</keyword>
<name>G0VCX7_NAUCA</name>
<dbReference type="OrthoDB" id="8194677at2759"/>
<evidence type="ECO:0000313" key="11">
    <source>
        <dbReference type="EMBL" id="CCC69338.1"/>
    </source>
</evidence>
<evidence type="ECO:0000313" key="12">
    <source>
        <dbReference type="Proteomes" id="UP000001640"/>
    </source>
</evidence>
<evidence type="ECO:0000256" key="6">
    <source>
        <dbReference type="ARBA" id="ARBA00023054"/>
    </source>
</evidence>
<feature type="coiled-coil region" evidence="9">
    <location>
        <begin position="184"/>
        <end position="218"/>
    </location>
</feature>
<feature type="domain" description="Kinetochore protein Nuf2 N-terminal" evidence="10">
    <location>
        <begin position="3"/>
        <end position="149"/>
    </location>
</feature>
<dbReference type="GO" id="GO:0008017">
    <property type="term" value="F:microtubule binding"/>
    <property type="evidence" value="ECO:0007669"/>
    <property type="project" value="EnsemblFungi"/>
</dbReference>
<protein>
    <recommendedName>
        <fullName evidence="10">Kinetochore protein Nuf2 N-terminal domain-containing protein</fullName>
    </recommendedName>
</protein>
<evidence type="ECO:0000256" key="9">
    <source>
        <dbReference type="SAM" id="Coils"/>
    </source>
</evidence>
<feature type="coiled-coil region" evidence="9">
    <location>
        <begin position="258"/>
        <end position="292"/>
    </location>
</feature>
<gene>
    <name evidence="11" type="primary">NCAS0C03480</name>
    <name evidence="11" type="ordered locus">NCAS_0C03480</name>
</gene>
<dbReference type="RefSeq" id="XP_003675703.1">
    <property type="nucleotide sequence ID" value="XM_003675655.1"/>
</dbReference>
<dbReference type="GO" id="GO:0051301">
    <property type="term" value="P:cell division"/>
    <property type="evidence" value="ECO:0007669"/>
    <property type="project" value="UniProtKB-KW"/>
</dbReference>
<evidence type="ECO:0000256" key="1">
    <source>
        <dbReference type="ARBA" id="ARBA00004584"/>
    </source>
</evidence>
<feature type="coiled-coil region" evidence="9">
    <location>
        <begin position="406"/>
        <end position="433"/>
    </location>
</feature>
<evidence type="ECO:0000256" key="3">
    <source>
        <dbReference type="ARBA" id="ARBA00022454"/>
    </source>
</evidence>
<dbReference type="FunCoup" id="G0VCX7">
    <property type="interactions" value="377"/>
</dbReference>
<dbReference type="Proteomes" id="UP000001640">
    <property type="component" value="Chromosome 3"/>
</dbReference>
<dbReference type="InParanoid" id="G0VCX7"/>
<dbReference type="eggNOG" id="KOG4438">
    <property type="taxonomic scope" value="Eukaryota"/>
</dbReference>
<reference key="2">
    <citation type="submission" date="2011-08" db="EMBL/GenBank/DDBJ databases">
        <title>Genome sequence of Naumovozyma castellii.</title>
        <authorList>
            <person name="Gordon J.L."/>
            <person name="Armisen D."/>
            <person name="Proux-Wera E."/>
            <person name="OhEigeartaigh S.S."/>
            <person name="Byrne K.P."/>
            <person name="Wolfe K.H."/>
        </authorList>
    </citation>
    <scope>NUCLEOTIDE SEQUENCE</scope>
    <source>
        <strain>Type strain:CBS 4309</strain>
    </source>
</reference>
<dbReference type="STRING" id="1064592.G0VCX7"/>
<dbReference type="InterPro" id="IPR038275">
    <property type="entry name" value="Nuf2_N_sf"/>
</dbReference>
<accession>G0VCX7</accession>
<keyword evidence="7" id="KW-0131">Cell cycle</keyword>
<dbReference type="HOGENOM" id="CLU_025461_2_0_1"/>
<evidence type="ECO:0000256" key="5">
    <source>
        <dbReference type="ARBA" id="ARBA00022776"/>
    </source>
</evidence>
<dbReference type="GeneID" id="96902920"/>
<dbReference type="GO" id="GO:0031262">
    <property type="term" value="C:Ndc80 complex"/>
    <property type="evidence" value="ECO:0007669"/>
    <property type="project" value="EnsemblFungi"/>
</dbReference>
<evidence type="ECO:0000259" key="10">
    <source>
        <dbReference type="Pfam" id="PF03800"/>
    </source>
</evidence>
<comment type="subcellular location">
    <subcellularLocation>
        <location evidence="1">Chromosome</location>
        <location evidence="1">Centromere</location>
    </subcellularLocation>
</comment>
<dbReference type="GO" id="GO:0005876">
    <property type="term" value="C:spindle microtubule"/>
    <property type="evidence" value="ECO:0007669"/>
    <property type="project" value="EnsemblFungi"/>
</dbReference>
<organism evidence="11 12">
    <name type="scientific">Naumovozyma castellii</name>
    <name type="common">Yeast</name>
    <name type="synonym">Saccharomyces castellii</name>
    <dbReference type="NCBI Taxonomy" id="27288"/>
    <lineage>
        <taxon>Eukaryota</taxon>
        <taxon>Fungi</taxon>
        <taxon>Dikarya</taxon>
        <taxon>Ascomycota</taxon>
        <taxon>Saccharomycotina</taxon>
        <taxon>Saccharomycetes</taxon>
        <taxon>Saccharomycetales</taxon>
        <taxon>Saccharomycetaceae</taxon>
        <taxon>Naumovozyma</taxon>
    </lineage>
</organism>
<keyword evidence="12" id="KW-1185">Reference proteome</keyword>
<proteinExistence type="inferred from homology"/>
<dbReference type="OMA" id="YLKMEAH"/>
<evidence type="ECO:0000256" key="7">
    <source>
        <dbReference type="ARBA" id="ARBA00023306"/>
    </source>
</evidence>
<dbReference type="GO" id="GO:0007059">
    <property type="term" value="P:chromosome segregation"/>
    <property type="evidence" value="ECO:0007669"/>
    <property type="project" value="EnsemblFungi"/>
</dbReference>